<dbReference type="InterPro" id="IPR029016">
    <property type="entry name" value="GAF-like_dom_sf"/>
</dbReference>
<dbReference type="InterPro" id="IPR013656">
    <property type="entry name" value="PAS_4"/>
</dbReference>
<dbReference type="Pfam" id="PF01590">
    <property type="entry name" value="GAF"/>
    <property type="match status" value="1"/>
</dbReference>
<evidence type="ECO:0000313" key="5">
    <source>
        <dbReference type="Proteomes" id="UP000677537"/>
    </source>
</evidence>
<protein>
    <submittedName>
        <fullName evidence="4">PAS domain-containing protein</fullName>
    </submittedName>
</protein>
<feature type="domain" description="PAS fold-4" evidence="3">
    <location>
        <begin position="62"/>
        <end position="154"/>
    </location>
</feature>
<accession>A0A940N0K8</accession>
<dbReference type="Proteomes" id="UP000677537">
    <property type="component" value="Unassembled WGS sequence"/>
</dbReference>
<proteinExistence type="predicted"/>
<dbReference type="AlphaFoldDB" id="A0A940N0K8"/>
<feature type="domain" description="GAF" evidence="2">
    <location>
        <begin position="181"/>
        <end position="299"/>
    </location>
</feature>
<evidence type="ECO:0000313" key="4">
    <source>
        <dbReference type="EMBL" id="MBP0495666.1"/>
    </source>
</evidence>
<feature type="compositionally biased region" description="Low complexity" evidence="1">
    <location>
        <begin position="379"/>
        <end position="391"/>
    </location>
</feature>
<organism evidence="4 5">
    <name type="scientific">Roseomonas indoligenes</name>
    <dbReference type="NCBI Taxonomy" id="2820811"/>
    <lineage>
        <taxon>Bacteria</taxon>
        <taxon>Pseudomonadati</taxon>
        <taxon>Pseudomonadota</taxon>
        <taxon>Alphaproteobacteria</taxon>
        <taxon>Acetobacterales</taxon>
        <taxon>Roseomonadaceae</taxon>
        <taxon>Roseomonas</taxon>
    </lineage>
</organism>
<dbReference type="EMBL" id="JAGIZA010000019">
    <property type="protein sequence ID" value="MBP0495666.1"/>
    <property type="molecule type" value="Genomic_DNA"/>
</dbReference>
<dbReference type="Pfam" id="PF08448">
    <property type="entry name" value="PAS_4"/>
    <property type="match status" value="1"/>
</dbReference>
<feature type="region of interest" description="Disordered" evidence="1">
    <location>
        <begin position="299"/>
        <end position="325"/>
    </location>
</feature>
<feature type="region of interest" description="Disordered" evidence="1">
    <location>
        <begin position="344"/>
        <end position="424"/>
    </location>
</feature>
<dbReference type="InterPro" id="IPR003018">
    <property type="entry name" value="GAF"/>
</dbReference>
<reference evidence="4" key="1">
    <citation type="submission" date="2021-03" db="EMBL/GenBank/DDBJ databases">
        <authorList>
            <person name="So Y."/>
        </authorList>
    </citation>
    <scope>NUCLEOTIDE SEQUENCE</scope>
    <source>
        <strain evidence="4">SG15</strain>
    </source>
</reference>
<comment type="caution">
    <text evidence="4">The sequence shown here is derived from an EMBL/GenBank/DDBJ whole genome shotgun (WGS) entry which is preliminary data.</text>
</comment>
<dbReference type="Gene3D" id="3.30.450.40">
    <property type="match status" value="1"/>
</dbReference>
<name>A0A940N0K8_9PROT</name>
<evidence type="ECO:0000259" key="2">
    <source>
        <dbReference type="Pfam" id="PF01590"/>
    </source>
</evidence>
<evidence type="ECO:0000256" key="1">
    <source>
        <dbReference type="SAM" id="MobiDB-lite"/>
    </source>
</evidence>
<dbReference type="SUPFAM" id="SSF55781">
    <property type="entry name" value="GAF domain-like"/>
    <property type="match status" value="1"/>
</dbReference>
<gene>
    <name evidence="4" type="ORF">J5Y10_22975</name>
</gene>
<dbReference type="Gene3D" id="3.30.450.20">
    <property type="entry name" value="PAS domain"/>
    <property type="match status" value="1"/>
</dbReference>
<evidence type="ECO:0000259" key="3">
    <source>
        <dbReference type="Pfam" id="PF08448"/>
    </source>
</evidence>
<feature type="compositionally biased region" description="Polar residues" evidence="1">
    <location>
        <begin position="345"/>
        <end position="366"/>
    </location>
</feature>
<keyword evidence="5" id="KW-1185">Reference proteome</keyword>
<dbReference type="SUPFAM" id="SSF55785">
    <property type="entry name" value="PYP-like sensor domain (PAS domain)"/>
    <property type="match status" value="1"/>
</dbReference>
<sequence>MAPAFLTGGGETGALMRGHDWSSSPLGDPAGWPPRLQSVVELLLGSKFPMFVAWGAELGFLYNDAYAEILGAKHPRALGARFHDIWAEIWPDILPLIETAMAGVATYREDLPLLMNRRGFDEQTWFTFSYSPVRDEEGRVAGMFCAVAETTARVLMERKQAFLVRLGDALRGLDDPHALPTLAAELLGTELGADRSGYGIIDASGEVVSVERDWTAGRVASLAGEARILDAFGPAVIAELRAGRTLVVEDCQADPRTSHPAYLPTWDSIGTRALIVAPLIRSGRLAAILYVHSGGPRHWMGGSRRSSSRRRPGAPGTRCSGPGPWPICARARGGCSWPSTLRAWSGSTTGSSPRTASTPMRASPGSSGWILTVLRPARRSPSSRAPSTPRTGRASRPRCGARWPQGSPMRPSTVLSGPGARSAG</sequence>
<dbReference type="InterPro" id="IPR035965">
    <property type="entry name" value="PAS-like_dom_sf"/>
</dbReference>